<accession>A0A2K8L1T9</accession>
<name>A0A2K8L1T9_9PROT</name>
<dbReference type="KEGG" id="mfn:Ga0123462_0174"/>
<dbReference type="AlphaFoldDB" id="A0A2K8L1T9"/>
<dbReference type="InterPro" id="IPR001130">
    <property type="entry name" value="TatD-like"/>
</dbReference>
<proteinExistence type="inferred from homology"/>
<feature type="binding site" evidence="4">
    <location>
        <position position="127"/>
    </location>
    <ligand>
        <name>a divalent metal cation</name>
        <dbReference type="ChEBI" id="CHEBI:60240"/>
        <label>2</label>
    </ligand>
</feature>
<dbReference type="Proteomes" id="UP000231637">
    <property type="component" value="Chromosome"/>
</dbReference>
<keyword evidence="3 5" id="KW-0378">Hydrolase</keyword>
<dbReference type="GO" id="GO:0016788">
    <property type="term" value="F:hydrolase activity, acting on ester bonds"/>
    <property type="evidence" value="ECO:0007669"/>
    <property type="project" value="InterPro"/>
</dbReference>
<dbReference type="InterPro" id="IPR018228">
    <property type="entry name" value="DNase_TatD-rel_CS"/>
</dbReference>
<evidence type="ECO:0000256" key="4">
    <source>
        <dbReference type="PIRSR" id="PIRSR005902-1"/>
    </source>
</evidence>
<feature type="binding site" evidence="4">
    <location>
        <position position="200"/>
    </location>
    <ligand>
        <name>a divalent metal cation</name>
        <dbReference type="ChEBI" id="CHEBI:60240"/>
        <label>1</label>
    </ligand>
</feature>
<organism evidence="5 6">
    <name type="scientific">Mariprofundus ferrinatatus</name>
    <dbReference type="NCBI Taxonomy" id="1921087"/>
    <lineage>
        <taxon>Bacteria</taxon>
        <taxon>Pseudomonadati</taxon>
        <taxon>Pseudomonadota</taxon>
        <taxon>Candidatius Mariprofundia</taxon>
        <taxon>Mariprofundales</taxon>
        <taxon>Mariprofundaceae</taxon>
        <taxon>Mariprofundus</taxon>
    </lineage>
</organism>
<dbReference type="PANTHER" id="PTHR46124">
    <property type="entry name" value="D-AMINOACYL-TRNA DEACYLASE"/>
    <property type="match status" value="1"/>
</dbReference>
<evidence type="ECO:0000256" key="2">
    <source>
        <dbReference type="ARBA" id="ARBA00022723"/>
    </source>
</evidence>
<dbReference type="RefSeq" id="WP_100264573.1">
    <property type="nucleotide sequence ID" value="NZ_CP018800.1"/>
</dbReference>
<evidence type="ECO:0000256" key="3">
    <source>
        <dbReference type="ARBA" id="ARBA00022801"/>
    </source>
</evidence>
<gene>
    <name evidence="5" type="ORF">Ga0123462_0174</name>
</gene>
<protein>
    <submittedName>
        <fullName evidence="5">TatD DNase family protein</fullName>
        <ecNumber evidence="5">3.1.21.-</ecNumber>
    </submittedName>
</protein>
<dbReference type="PANTHER" id="PTHR46124:SF3">
    <property type="entry name" value="HYDROLASE"/>
    <property type="match status" value="1"/>
</dbReference>
<feature type="binding site" evidence="4">
    <location>
        <position position="150"/>
    </location>
    <ligand>
        <name>a divalent metal cation</name>
        <dbReference type="ChEBI" id="CHEBI:60240"/>
        <label>2</label>
    </ligand>
</feature>
<dbReference type="InterPro" id="IPR032466">
    <property type="entry name" value="Metal_Hydrolase"/>
</dbReference>
<evidence type="ECO:0000313" key="6">
    <source>
        <dbReference type="Proteomes" id="UP000231637"/>
    </source>
</evidence>
<evidence type="ECO:0000313" key="5">
    <source>
        <dbReference type="EMBL" id="ATX81052.1"/>
    </source>
</evidence>
<comment type="similarity">
    <text evidence="1">Belongs to the metallo-dependent hydrolases superfamily. TatD-type hydrolase family.</text>
</comment>
<feature type="binding site" evidence="4">
    <location>
        <position position="9"/>
    </location>
    <ligand>
        <name>a divalent metal cation</name>
        <dbReference type="ChEBI" id="CHEBI:60240"/>
        <label>1</label>
    </ligand>
</feature>
<feature type="binding site" evidence="4">
    <location>
        <position position="7"/>
    </location>
    <ligand>
        <name>a divalent metal cation</name>
        <dbReference type="ChEBI" id="CHEBI:60240"/>
        <label>1</label>
    </ligand>
</feature>
<sequence>MQLIDSHCHLDDARFDVDRAEVVERARVAGVERFIVPAVSREGWDKLKTLASKHESILPSFGMHPWFCDRHSDDDLELLPAFLEDAVAVGECGLDAGLCKFGVDEQLSWFRGQLRLAAEFELPVIVHAYKTVDTVIHEMKSYPGLRGVVHSFSGSRQQAERLLDLGFYLGIGGAVTHERATRLQGIVKALPIERLLLETDAPDQPPCARSGMRNEPAFLIEIVDHIATLRGIDAEALVRTCNANTMELFRI</sequence>
<dbReference type="SUPFAM" id="SSF51556">
    <property type="entry name" value="Metallo-dependent hydrolases"/>
    <property type="match status" value="1"/>
</dbReference>
<dbReference type="EC" id="3.1.21.-" evidence="5"/>
<dbReference type="Gene3D" id="3.20.20.140">
    <property type="entry name" value="Metal-dependent hydrolases"/>
    <property type="match status" value="1"/>
</dbReference>
<dbReference type="GO" id="GO:0046872">
    <property type="term" value="F:metal ion binding"/>
    <property type="evidence" value="ECO:0007669"/>
    <property type="project" value="UniProtKB-KW"/>
</dbReference>
<dbReference type="PROSITE" id="PS01137">
    <property type="entry name" value="TATD_1"/>
    <property type="match status" value="1"/>
</dbReference>
<evidence type="ECO:0000256" key="1">
    <source>
        <dbReference type="ARBA" id="ARBA00009275"/>
    </source>
</evidence>
<dbReference type="Pfam" id="PF01026">
    <property type="entry name" value="TatD_DNase"/>
    <property type="match status" value="1"/>
</dbReference>
<dbReference type="FunFam" id="3.20.20.140:FF:000005">
    <property type="entry name" value="TatD family hydrolase"/>
    <property type="match status" value="1"/>
</dbReference>
<dbReference type="PIRSF" id="PIRSF005902">
    <property type="entry name" value="DNase_TatD"/>
    <property type="match status" value="1"/>
</dbReference>
<dbReference type="EMBL" id="CP018800">
    <property type="protein sequence ID" value="ATX81052.1"/>
    <property type="molecule type" value="Genomic_DNA"/>
</dbReference>
<dbReference type="GO" id="GO:0005829">
    <property type="term" value="C:cytosol"/>
    <property type="evidence" value="ECO:0007669"/>
    <property type="project" value="TreeGrafter"/>
</dbReference>
<feature type="binding site" evidence="4">
    <location>
        <position position="91"/>
    </location>
    <ligand>
        <name>a divalent metal cation</name>
        <dbReference type="ChEBI" id="CHEBI:60240"/>
        <label>1</label>
    </ligand>
</feature>
<dbReference type="CDD" id="cd01310">
    <property type="entry name" value="TatD_DNAse"/>
    <property type="match status" value="1"/>
</dbReference>
<reference evidence="5 6" key="1">
    <citation type="submission" date="2016-12" db="EMBL/GenBank/DDBJ databases">
        <title>Isolation and genomic insights into novel planktonic Zetaproteobacteria from stratified waters of the Chesapeake Bay.</title>
        <authorList>
            <person name="McAllister S.M."/>
            <person name="Kato S."/>
            <person name="Chan C.S."/>
            <person name="Chiu B.K."/>
            <person name="Field E.K."/>
        </authorList>
    </citation>
    <scope>NUCLEOTIDE SEQUENCE [LARGE SCALE GENOMIC DNA]</scope>
    <source>
        <strain evidence="5 6">CP-8</strain>
    </source>
</reference>
<keyword evidence="6" id="KW-1185">Reference proteome</keyword>
<dbReference type="OrthoDB" id="9810005at2"/>
<keyword evidence="2 4" id="KW-0479">Metal-binding</keyword>